<protein>
    <submittedName>
        <fullName evidence="1">Uncharacterized protein</fullName>
    </submittedName>
</protein>
<dbReference type="RefSeq" id="XP_013266848.1">
    <property type="nucleotide sequence ID" value="XM_013411394.1"/>
</dbReference>
<evidence type="ECO:0000313" key="1">
    <source>
        <dbReference type="EMBL" id="KIW99711.1"/>
    </source>
</evidence>
<keyword evidence="2" id="KW-1185">Reference proteome</keyword>
<evidence type="ECO:0000313" key="2">
    <source>
        <dbReference type="Proteomes" id="UP000053617"/>
    </source>
</evidence>
<dbReference type="HOGENOM" id="CLU_045564_1_0_1"/>
<dbReference type="STRING" id="1442369.A0A0D2FC77"/>
<dbReference type="AlphaFoldDB" id="A0A0D2FC77"/>
<dbReference type="GeneID" id="25299195"/>
<accession>A0A0D2FC77</accession>
<dbReference type="EMBL" id="KN847485">
    <property type="protein sequence ID" value="KIW99711.1"/>
    <property type="molecule type" value="Genomic_DNA"/>
</dbReference>
<gene>
    <name evidence="1" type="ORF">Z518_11124</name>
</gene>
<name>A0A0D2FC77_9EURO</name>
<organism evidence="1 2">
    <name type="scientific">Rhinocladiella mackenziei CBS 650.93</name>
    <dbReference type="NCBI Taxonomy" id="1442369"/>
    <lineage>
        <taxon>Eukaryota</taxon>
        <taxon>Fungi</taxon>
        <taxon>Dikarya</taxon>
        <taxon>Ascomycota</taxon>
        <taxon>Pezizomycotina</taxon>
        <taxon>Eurotiomycetes</taxon>
        <taxon>Chaetothyriomycetidae</taxon>
        <taxon>Chaetothyriales</taxon>
        <taxon>Herpotrichiellaceae</taxon>
        <taxon>Rhinocladiella</taxon>
    </lineage>
</organism>
<dbReference type="Proteomes" id="UP000053617">
    <property type="component" value="Unassembled WGS sequence"/>
</dbReference>
<dbReference type="VEuPathDB" id="FungiDB:Z518_11124"/>
<sequence length="264" mass="28550">MTGNHLRYPDEISLSGVKTPNVDVRSSSDSIFSDISSAPTLLDPSSFHPGTTLHISARGIGVLRLPLPSSELEIPIFNEDGSLAYTSNREKRSSGNAVLSHPKLGNLISTTYHFGPNREPELTLLQSSIDSENGGQKIKVCGRWTSRSISFMTADSHVFEWSYASTKDANGKKANILALRRKELPTAEPDGQGKIIAQLIRSDDTRTQGTSKCSAGNGGQLVLDQDATSHLDEALIVATCLMMLKKEIDRRRFIQLVAIGAAGS</sequence>
<proteinExistence type="predicted"/>
<dbReference type="OrthoDB" id="5325862at2759"/>
<reference evidence="1 2" key="1">
    <citation type="submission" date="2015-01" db="EMBL/GenBank/DDBJ databases">
        <title>The Genome Sequence of Rhinocladiella mackenzie CBS 650.93.</title>
        <authorList>
            <consortium name="The Broad Institute Genomics Platform"/>
            <person name="Cuomo C."/>
            <person name="de Hoog S."/>
            <person name="Gorbushina A."/>
            <person name="Stielow B."/>
            <person name="Teixiera M."/>
            <person name="Abouelleil A."/>
            <person name="Chapman S.B."/>
            <person name="Priest M."/>
            <person name="Young S.K."/>
            <person name="Wortman J."/>
            <person name="Nusbaum C."/>
            <person name="Birren B."/>
        </authorList>
    </citation>
    <scope>NUCLEOTIDE SEQUENCE [LARGE SCALE GENOMIC DNA]</scope>
    <source>
        <strain evidence="1 2">CBS 650.93</strain>
    </source>
</reference>